<evidence type="ECO:0000259" key="7">
    <source>
        <dbReference type="Pfam" id="PF02770"/>
    </source>
</evidence>
<dbReference type="InterPro" id="IPR046373">
    <property type="entry name" value="Acyl-CoA_Oxase/DH_mid-dom_sf"/>
</dbReference>
<protein>
    <submittedName>
        <fullName evidence="9">Alkylation response protein AidB-like acyl-CoA dehydrogenase</fullName>
    </submittedName>
</protein>
<dbReference type="Gene3D" id="1.10.540.10">
    <property type="entry name" value="Acyl-CoA dehydrogenase/oxidase, N-terminal domain"/>
    <property type="match status" value="1"/>
</dbReference>
<dbReference type="CDD" id="cd00567">
    <property type="entry name" value="ACAD"/>
    <property type="match status" value="1"/>
</dbReference>
<dbReference type="SUPFAM" id="SSF56645">
    <property type="entry name" value="Acyl-CoA dehydrogenase NM domain-like"/>
    <property type="match status" value="1"/>
</dbReference>
<dbReference type="InterPro" id="IPR013786">
    <property type="entry name" value="AcylCoA_DH/ox_N"/>
</dbReference>
<comment type="similarity">
    <text evidence="2 5">Belongs to the acyl-CoA dehydrogenase family.</text>
</comment>
<evidence type="ECO:0000259" key="6">
    <source>
        <dbReference type="Pfam" id="PF00441"/>
    </source>
</evidence>
<dbReference type="GO" id="GO:0003995">
    <property type="term" value="F:acyl-CoA dehydrogenase activity"/>
    <property type="evidence" value="ECO:0007669"/>
    <property type="project" value="TreeGrafter"/>
</dbReference>
<dbReference type="Gene3D" id="2.40.110.10">
    <property type="entry name" value="Butyryl-CoA Dehydrogenase, subunit A, domain 2"/>
    <property type="match status" value="1"/>
</dbReference>
<evidence type="ECO:0000256" key="2">
    <source>
        <dbReference type="ARBA" id="ARBA00009347"/>
    </source>
</evidence>
<feature type="domain" description="Acyl-CoA dehydrogenase/oxidase N-terminal" evidence="8">
    <location>
        <begin position="5"/>
        <end position="82"/>
    </location>
</feature>
<dbReference type="Pfam" id="PF02771">
    <property type="entry name" value="Acyl-CoA_dh_N"/>
    <property type="match status" value="1"/>
</dbReference>
<dbReference type="PANTHER" id="PTHR43884:SF12">
    <property type="entry name" value="ISOVALERYL-COA DEHYDROGENASE, MITOCHONDRIAL-RELATED"/>
    <property type="match status" value="1"/>
</dbReference>
<dbReference type="InterPro" id="IPR036250">
    <property type="entry name" value="AcylCo_DH-like_C"/>
</dbReference>
<name>A0A543AXV7_9ACTN</name>
<dbReference type="InterPro" id="IPR009075">
    <property type="entry name" value="AcylCo_DH/oxidase_C"/>
</dbReference>
<dbReference type="InterPro" id="IPR009100">
    <property type="entry name" value="AcylCoA_DH/oxidase_NM_dom_sf"/>
</dbReference>
<dbReference type="InParanoid" id="A0A543AXV7"/>
<accession>A0A543AXV7</accession>
<dbReference type="Pfam" id="PF00441">
    <property type="entry name" value="Acyl-CoA_dh_1"/>
    <property type="match status" value="1"/>
</dbReference>
<dbReference type="AlphaFoldDB" id="A0A543AXV7"/>
<evidence type="ECO:0000313" key="9">
    <source>
        <dbReference type="EMBL" id="TQL77396.1"/>
    </source>
</evidence>
<reference evidence="9 10" key="1">
    <citation type="submission" date="2019-06" db="EMBL/GenBank/DDBJ databases">
        <title>Sequencing the genomes of 1000 actinobacteria strains.</title>
        <authorList>
            <person name="Klenk H.-P."/>
        </authorList>
    </citation>
    <scope>NUCLEOTIDE SEQUENCE [LARGE SCALE GENOMIC DNA]</scope>
    <source>
        <strain evidence="9 10">DSM 45928</strain>
    </source>
</reference>
<dbReference type="InterPro" id="IPR006091">
    <property type="entry name" value="Acyl-CoA_Oxase/DH_mid-dom"/>
</dbReference>
<dbReference type="Gene3D" id="1.20.140.10">
    <property type="entry name" value="Butyryl-CoA Dehydrogenase, subunit A, domain 3"/>
    <property type="match status" value="1"/>
</dbReference>
<dbReference type="InterPro" id="IPR037069">
    <property type="entry name" value="AcylCoA_DH/ox_N_sf"/>
</dbReference>
<comment type="caution">
    <text evidence="9">The sequence shown here is derived from an EMBL/GenBank/DDBJ whole genome shotgun (WGS) entry which is preliminary data.</text>
</comment>
<evidence type="ECO:0000256" key="5">
    <source>
        <dbReference type="RuleBase" id="RU362125"/>
    </source>
</evidence>
<evidence type="ECO:0000259" key="8">
    <source>
        <dbReference type="Pfam" id="PF02771"/>
    </source>
</evidence>
<evidence type="ECO:0000256" key="1">
    <source>
        <dbReference type="ARBA" id="ARBA00001974"/>
    </source>
</evidence>
<organism evidence="9 10">
    <name type="scientific">Stackebrandtia endophytica</name>
    <dbReference type="NCBI Taxonomy" id="1496996"/>
    <lineage>
        <taxon>Bacteria</taxon>
        <taxon>Bacillati</taxon>
        <taxon>Actinomycetota</taxon>
        <taxon>Actinomycetes</taxon>
        <taxon>Glycomycetales</taxon>
        <taxon>Glycomycetaceae</taxon>
        <taxon>Stackebrandtia</taxon>
    </lineage>
</organism>
<dbReference type="Pfam" id="PF02770">
    <property type="entry name" value="Acyl-CoA_dh_M"/>
    <property type="match status" value="1"/>
</dbReference>
<dbReference type="PIRSF" id="PIRSF016578">
    <property type="entry name" value="HsaA"/>
    <property type="match status" value="1"/>
</dbReference>
<keyword evidence="5" id="KW-0560">Oxidoreductase</keyword>
<keyword evidence="4 5" id="KW-0274">FAD</keyword>
<proteinExistence type="inferred from homology"/>
<gene>
    <name evidence="9" type="ORF">FB566_2955</name>
</gene>
<evidence type="ECO:0000313" key="10">
    <source>
        <dbReference type="Proteomes" id="UP000317043"/>
    </source>
</evidence>
<feature type="domain" description="Acyl-CoA oxidase/dehydrogenase middle" evidence="7">
    <location>
        <begin position="118"/>
        <end position="208"/>
    </location>
</feature>
<dbReference type="GO" id="GO:0050660">
    <property type="term" value="F:flavin adenine dinucleotide binding"/>
    <property type="evidence" value="ECO:0007669"/>
    <property type="project" value="InterPro"/>
</dbReference>
<evidence type="ECO:0000256" key="4">
    <source>
        <dbReference type="ARBA" id="ARBA00022827"/>
    </source>
</evidence>
<keyword evidence="10" id="KW-1185">Reference proteome</keyword>
<comment type="cofactor">
    <cofactor evidence="1 5">
        <name>FAD</name>
        <dbReference type="ChEBI" id="CHEBI:57692"/>
    </cofactor>
</comment>
<dbReference type="PANTHER" id="PTHR43884">
    <property type="entry name" value="ACYL-COA DEHYDROGENASE"/>
    <property type="match status" value="1"/>
</dbReference>
<dbReference type="EMBL" id="VFOW01000001">
    <property type="protein sequence ID" value="TQL77396.1"/>
    <property type="molecule type" value="Genomic_DNA"/>
</dbReference>
<dbReference type="SUPFAM" id="SSF47203">
    <property type="entry name" value="Acyl-CoA dehydrogenase C-terminal domain-like"/>
    <property type="match status" value="1"/>
</dbReference>
<dbReference type="Proteomes" id="UP000317043">
    <property type="component" value="Unassembled WGS sequence"/>
</dbReference>
<feature type="domain" description="Acyl-CoA dehydrogenase/oxidase C-terminal" evidence="6">
    <location>
        <begin position="238"/>
        <end position="348"/>
    </location>
</feature>
<keyword evidence="3 5" id="KW-0285">Flavoprotein</keyword>
<evidence type="ECO:0000256" key="3">
    <source>
        <dbReference type="ARBA" id="ARBA00022630"/>
    </source>
</evidence>
<sequence>MREVRQMVPRMRERAFEHDRDASFPKADFTELREAGLLGIMVPGRLKGLGATFREYVDVAYHLGRGNGATGLIFNMHAGVTGALATAPDELAEELGAADYPARRDEILTGAVNGSLYAVAMSERGVGSRLSKMTSRYTRVDGGFHLTADKAFVSGAGYADAYLVAARNTENPDTVSQFLVPATDGVTVDPTWDTMGMRATGSHDVHFDVTLPPAALVGGVEGITMLAAQIAPHWMVASYAAVYIGVARAAIESAAEQANQRNLAALPSVRTRLGRADAAVSAALSTLRHAASLVDAGDPDASTWVWRAKLLAGDAAADTTASMMEVAGASAIRSGNPLERLFRDARCGALQPATSDVCADWLGVAALGGDPYATSEPRW</sequence>